<dbReference type="EMBL" id="AP022593">
    <property type="protein sequence ID" value="BBY52635.1"/>
    <property type="molecule type" value="Genomic_DNA"/>
</dbReference>
<keyword evidence="5" id="KW-1185">Reference proteome</keyword>
<accession>A0A7I7S9H0</accession>
<dbReference type="Gene3D" id="3.30.1380.10">
    <property type="match status" value="1"/>
</dbReference>
<geneLocation type="plasmid" evidence="5">
    <name>pjcm18538 dna</name>
</geneLocation>
<feature type="domain" description="Peptidase M15C" evidence="3">
    <location>
        <begin position="162"/>
        <end position="240"/>
    </location>
</feature>
<gene>
    <name evidence="4" type="ORF">MARA_61030</name>
</gene>
<protein>
    <recommendedName>
        <fullName evidence="3">Peptidase M15C domain-containing protein</fullName>
    </recommendedName>
</protein>
<keyword evidence="2" id="KW-0732">Signal</keyword>
<dbReference type="RefSeq" id="WP_179973548.1">
    <property type="nucleotide sequence ID" value="NZ_AP022593.1"/>
</dbReference>
<reference evidence="4 5" key="1">
    <citation type="journal article" date="2019" name="Emerg. Microbes Infect.">
        <title>Comprehensive subspecies identification of 175 nontuberculous mycobacteria species based on 7547 genomic profiles.</title>
        <authorList>
            <person name="Matsumoto Y."/>
            <person name="Kinjo T."/>
            <person name="Motooka D."/>
            <person name="Nabeya D."/>
            <person name="Jung N."/>
            <person name="Uechi K."/>
            <person name="Horii T."/>
            <person name="Iida T."/>
            <person name="Fujita J."/>
            <person name="Nakamura S."/>
        </authorList>
    </citation>
    <scope>NUCLEOTIDE SEQUENCE [LARGE SCALE GENOMIC DNA]</scope>
    <source>
        <strain evidence="4 5">JCM 18538</strain>
    </source>
</reference>
<dbReference type="Proteomes" id="UP000467428">
    <property type="component" value="Chromosome"/>
</dbReference>
<evidence type="ECO:0000256" key="1">
    <source>
        <dbReference type="SAM" id="MobiDB-lite"/>
    </source>
</evidence>
<evidence type="ECO:0000313" key="5">
    <source>
        <dbReference type="Proteomes" id="UP000467428"/>
    </source>
</evidence>
<dbReference type="AlphaFoldDB" id="A0A7I7S9H0"/>
<organism evidence="4 5">
    <name type="scientific">Mycolicibacterium arabiense</name>
    <dbReference type="NCBI Taxonomy" id="1286181"/>
    <lineage>
        <taxon>Bacteria</taxon>
        <taxon>Bacillati</taxon>
        <taxon>Actinomycetota</taxon>
        <taxon>Actinomycetes</taxon>
        <taxon>Mycobacteriales</taxon>
        <taxon>Mycobacteriaceae</taxon>
        <taxon>Mycolicibacterium</taxon>
    </lineage>
</organism>
<evidence type="ECO:0000259" key="3">
    <source>
        <dbReference type="Pfam" id="PF13539"/>
    </source>
</evidence>
<feature type="chain" id="PRO_5029555849" description="Peptidase M15C domain-containing protein" evidence="2">
    <location>
        <begin position="20"/>
        <end position="241"/>
    </location>
</feature>
<feature type="compositionally biased region" description="Low complexity" evidence="1">
    <location>
        <begin position="27"/>
        <end position="56"/>
    </location>
</feature>
<dbReference type="InterPro" id="IPR009045">
    <property type="entry name" value="Zn_M74/Hedgehog-like"/>
</dbReference>
<feature type="signal peptide" evidence="2">
    <location>
        <begin position="1"/>
        <end position="19"/>
    </location>
</feature>
<evidence type="ECO:0000313" key="4">
    <source>
        <dbReference type="EMBL" id="BBY52635.1"/>
    </source>
</evidence>
<dbReference type="GO" id="GO:0008233">
    <property type="term" value="F:peptidase activity"/>
    <property type="evidence" value="ECO:0007669"/>
    <property type="project" value="InterPro"/>
</dbReference>
<dbReference type="SUPFAM" id="SSF55166">
    <property type="entry name" value="Hedgehog/DD-peptidase"/>
    <property type="match status" value="1"/>
</dbReference>
<dbReference type="InterPro" id="IPR039561">
    <property type="entry name" value="Peptidase_M15C"/>
</dbReference>
<feature type="region of interest" description="Disordered" evidence="1">
    <location>
        <begin position="18"/>
        <end position="56"/>
    </location>
</feature>
<dbReference type="KEGG" id="marz:MARA_61030"/>
<proteinExistence type="predicted"/>
<evidence type="ECO:0000256" key="2">
    <source>
        <dbReference type="SAM" id="SignalP"/>
    </source>
</evidence>
<name>A0A7I7S9H0_9MYCO</name>
<sequence>MTVATVVAAVTVVVQCAPAPPAPDPTSSPATSTTTSIPGAEIPRTVTRPRTPTPVTAPAAVYPVTATELGATWRPGCPVPPERLRRVNLDYLGFDGRTHRGDLVVAEDLVGDVVDAFAELYRLRFPIERMRTVDHYPGAEDELSMRDDNTSAFNCRRLPSGSGWSLHALGRAVDVNPLLNPYVDSRGNLEPATAGPFVDRSRRDPGMLHAGDPAVRAFTSRGWRWGGDWRTPKDYQHFEKR</sequence>
<dbReference type="Pfam" id="PF13539">
    <property type="entry name" value="Peptidase_M15_4"/>
    <property type="match status" value="1"/>
</dbReference>